<dbReference type="EMBL" id="JABFNT010000039">
    <property type="protein sequence ID" value="NOJ79502.1"/>
    <property type="molecule type" value="Genomic_DNA"/>
</dbReference>
<dbReference type="InterPro" id="IPR001736">
    <property type="entry name" value="PLipase_D/transphosphatidylase"/>
</dbReference>
<dbReference type="SMART" id="SM00155">
    <property type="entry name" value="PLDc"/>
    <property type="match status" value="2"/>
</dbReference>
<dbReference type="SUPFAM" id="SSF81296">
    <property type="entry name" value="E set domains"/>
    <property type="match status" value="9"/>
</dbReference>
<name>A0A7Y4IHR4_MYXXA</name>
<gene>
    <name evidence="3" type="ORF">HNV28_14320</name>
</gene>
<dbReference type="SMART" id="SM00429">
    <property type="entry name" value="IPT"/>
    <property type="match status" value="9"/>
</dbReference>
<dbReference type="PROSITE" id="PS50035">
    <property type="entry name" value="PLD"/>
    <property type="match status" value="2"/>
</dbReference>
<dbReference type="InterPro" id="IPR052387">
    <property type="entry name" value="Fibrocystin"/>
</dbReference>
<sequence length="1333" mass="140185">MPITITHLDINSSSVDGGVEITLTGTQIQAGARVSFGDTNATDIQVTPPTQIRVRTPKRERAGQVTVTATNPDGTSAPWATPFEYYAVVSKCSPDAGSIAGATQVTVTGRGFVAGMVVDFHGAAAAAVNIVSATELTCQTPPCAAGAVHVDVWTTAARTAGGRCGNGFHFSGPATTGVSPREVPLAGGTDITIQGQYFGAGATVTIGGTPATHVVVQSDTRITARTPAHAAGAADVDVTVGAAPVGTLAGGLTYVGAEVTAITPALGPAAGGTAVTIQGQRFANGAVVTIAGINAVPTTWGNANTLTATAPALPAGEHDVVVQNPGEAAVTLPRRFKSIGAPVAAGVQPPRGVTAGGTAVTLTGNHFAAEVNVRIGGVAATNVVRVSANTLTATAPAHAAGTVDVEVQNAGGAWVTLANAFTYSDVSAVEPNRGAVAGGTAIVIRGSGFDPAATVTLGGVPATGVVWRSADELAATTPAHVEGTVDLAVHNAVGALTLANGFSYSPVTAIEPAAGPLAGGTVVVLRGGPFADGTTVEFGGLAAAALVRRSAQELAATTPVGAGIGPVDIAVRHNAVVNRVAGGFVYQGLAVIHAVEPSEGPLDGGTTITLTGDHFQAGAAVTVDGQPATHVQVVSPTTITARTPFGPPPRMGGLRVASNVGVTNPGAVAVIGAGLYTYRDAARLVSVTPARGPVGGRWVTLTGQNFTAGARVFLDNTELTGVTFVDAQHLEVRLPGHEPGAVNLSVRNPDEPRPARLNNAFTYMTTPVESGDNEVVFILDGEAYFHELRLLLEQVRQAPRNPNTYVRLAFWMIEPSVTVGDATCFEQPAHRLLTYIEKIVRAGHDVDIIAWHAPRHERQFNGMADDVAKANESFAEAIRRIDTDALATGLGVGRARMFLERYEGDLVGAANHQKIAIVSIAGQRTALVGGLNLSNHYFAPHDHGGAQTWHDTAVRLRGPVTDDVEAEWMRRWRRTNDVATQWVWNAFGSGGDIVARNYAYWSSTTVKQQAVSIHENTTRQDRHADNRSVSIALTRSVGSTRYRHIRDKILERINAANDYLYFENYHFADPDLLQAVYRRHEARRLAGHELKVVIVVPMQGGSMAYMTRRAWLHMVLRFLKPNGTPYCRVVSYVDDAGTPQQVDRTTCATWNVVDSFDTNSPTPGLRNRWLEQDCIEFKQTLASPTTTVPLHKITTVEGDLHFYSCFAAVGATNVYVHSKVAVFDDRWLVCGTANWSFRSMQYDGEIAAFVDSPHVAQGALTNLLNHYNPGYVVAPDNIEAAADYNLTHLMMNNAHYNGAAYALLPLFHHLTLGLDMGRAMPEVASDGPNFTWT</sequence>
<dbReference type="RefSeq" id="WP_171441767.1">
    <property type="nucleotide sequence ID" value="NZ_JABFNS010000033.1"/>
</dbReference>
<feature type="domain" description="PLD phosphodiesterase" evidence="2">
    <location>
        <begin position="1212"/>
        <end position="1239"/>
    </location>
</feature>
<dbReference type="GO" id="GO:0006793">
    <property type="term" value="P:phosphorus metabolic process"/>
    <property type="evidence" value="ECO:0007669"/>
    <property type="project" value="UniProtKB-ARBA"/>
</dbReference>
<evidence type="ECO:0000313" key="3">
    <source>
        <dbReference type="EMBL" id="NOJ79502.1"/>
    </source>
</evidence>
<evidence type="ECO:0000256" key="1">
    <source>
        <dbReference type="ARBA" id="ARBA00022729"/>
    </source>
</evidence>
<keyword evidence="1" id="KW-0732">Signal</keyword>
<dbReference type="Gene3D" id="3.30.870.10">
    <property type="entry name" value="Endonuclease Chain A"/>
    <property type="match status" value="2"/>
</dbReference>
<proteinExistence type="predicted"/>
<dbReference type="Proteomes" id="UP000533080">
    <property type="component" value="Unassembled WGS sequence"/>
</dbReference>
<dbReference type="PANTHER" id="PTHR46769">
    <property type="entry name" value="POLYCYSTIC KIDNEY AND HEPATIC DISEASE 1 (AUTOSOMAL RECESSIVE)-LIKE 1"/>
    <property type="match status" value="1"/>
</dbReference>
<dbReference type="InterPro" id="IPR025202">
    <property type="entry name" value="PLD-like_dom"/>
</dbReference>
<accession>A0A7Y4IHR4</accession>
<evidence type="ECO:0000313" key="4">
    <source>
        <dbReference type="Proteomes" id="UP000533080"/>
    </source>
</evidence>
<dbReference type="CDD" id="cd00102">
    <property type="entry name" value="IPT"/>
    <property type="match status" value="7"/>
</dbReference>
<dbReference type="Pfam" id="PF01833">
    <property type="entry name" value="TIG"/>
    <property type="match status" value="9"/>
</dbReference>
<organism evidence="3 4">
    <name type="scientific">Myxococcus xanthus</name>
    <dbReference type="NCBI Taxonomy" id="34"/>
    <lineage>
        <taxon>Bacteria</taxon>
        <taxon>Pseudomonadati</taxon>
        <taxon>Myxococcota</taxon>
        <taxon>Myxococcia</taxon>
        <taxon>Myxococcales</taxon>
        <taxon>Cystobacterineae</taxon>
        <taxon>Myxococcaceae</taxon>
        <taxon>Myxococcus</taxon>
    </lineage>
</organism>
<dbReference type="Pfam" id="PF13091">
    <property type="entry name" value="PLDc_2"/>
    <property type="match status" value="1"/>
</dbReference>
<dbReference type="Gene3D" id="2.60.40.10">
    <property type="entry name" value="Immunoglobulins"/>
    <property type="match status" value="9"/>
</dbReference>
<dbReference type="InterPro" id="IPR013783">
    <property type="entry name" value="Ig-like_fold"/>
</dbReference>
<dbReference type="SUPFAM" id="SSF56024">
    <property type="entry name" value="Phospholipase D/nuclease"/>
    <property type="match status" value="2"/>
</dbReference>
<dbReference type="PANTHER" id="PTHR46769:SF2">
    <property type="entry name" value="FIBROCYSTIN-L ISOFORM 2 PRECURSOR-RELATED"/>
    <property type="match status" value="1"/>
</dbReference>
<dbReference type="InterPro" id="IPR002909">
    <property type="entry name" value="IPT_dom"/>
</dbReference>
<dbReference type="CDD" id="cd00603">
    <property type="entry name" value="IPT_PCSR"/>
    <property type="match status" value="2"/>
</dbReference>
<evidence type="ECO:0000259" key="2">
    <source>
        <dbReference type="PROSITE" id="PS50035"/>
    </source>
</evidence>
<feature type="domain" description="PLD phosphodiesterase" evidence="2">
    <location>
        <begin position="907"/>
        <end position="937"/>
    </location>
</feature>
<comment type="caution">
    <text evidence="3">The sequence shown here is derived from an EMBL/GenBank/DDBJ whole genome shotgun (WGS) entry which is preliminary data.</text>
</comment>
<reference evidence="3 4" key="1">
    <citation type="submission" date="2020-05" db="EMBL/GenBank/DDBJ databases">
        <authorList>
            <person name="Whitworth D."/>
        </authorList>
    </citation>
    <scope>NUCLEOTIDE SEQUENCE [LARGE SCALE GENOMIC DNA]</scope>
    <source>
        <strain evidence="3 4">AM005</strain>
    </source>
</reference>
<protein>
    <recommendedName>
        <fullName evidence="2">PLD phosphodiesterase domain-containing protein</fullName>
    </recommendedName>
</protein>
<dbReference type="InterPro" id="IPR014756">
    <property type="entry name" value="Ig_E-set"/>
</dbReference>
<dbReference type="GO" id="GO:0003824">
    <property type="term" value="F:catalytic activity"/>
    <property type="evidence" value="ECO:0007669"/>
    <property type="project" value="InterPro"/>
</dbReference>